<feature type="compositionally biased region" description="Basic and acidic residues" evidence="1">
    <location>
        <begin position="238"/>
        <end position="249"/>
    </location>
</feature>
<keyword evidence="2" id="KW-0812">Transmembrane</keyword>
<dbReference type="SUPFAM" id="SSF53300">
    <property type="entry name" value="vWA-like"/>
    <property type="match status" value="1"/>
</dbReference>
<evidence type="ECO:0000259" key="4">
    <source>
        <dbReference type="PROSITE" id="PS50234"/>
    </source>
</evidence>
<evidence type="ECO:0000313" key="6">
    <source>
        <dbReference type="EMBL" id="MCC4307364.1"/>
    </source>
</evidence>
<evidence type="ECO:0000259" key="5">
    <source>
        <dbReference type="PROSITE" id="PS51468"/>
    </source>
</evidence>
<dbReference type="AlphaFoldDB" id="A0A9Q3YL23"/>
<keyword evidence="2" id="KW-1133">Transmembrane helix</keyword>
<dbReference type="PANTHER" id="PTHR45737:SF6">
    <property type="entry name" value="VON WILLEBRAND FACTOR A DOMAIN-CONTAINING PROTEIN 5A"/>
    <property type="match status" value="1"/>
</dbReference>
<evidence type="ECO:0000313" key="7">
    <source>
        <dbReference type="Proteomes" id="UP001108027"/>
    </source>
</evidence>
<feature type="domain" description="VWFA" evidence="4">
    <location>
        <begin position="312"/>
        <end position="479"/>
    </location>
</feature>
<organism evidence="6 7">
    <name type="scientific">Alloalcanivorax marinus</name>
    <dbReference type="NCBI Taxonomy" id="1177169"/>
    <lineage>
        <taxon>Bacteria</taxon>
        <taxon>Pseudomonadati</taxon>
        <taxon>Pseudomonadota</taxon>
        <taxon>Gammaproteobacteria</taxon>
        <taxon>Oceanospirillales</taxon>
        <taxon>Alcanivoracaceae</taxon>
        <taxon>Alloalcanivorax</taxon>
    </lineage>
</organism>
<dbReference type="Gene3D" id="3.40.50.410">
    <property type="entry name" value="von Willebrand factor, type A domain"/>
    <property type="match status" value="1"/>
</dbReference>
<dbReference type="Pfam" id="PF08487">
    <property type="entry name" value="VIT"/>
    <property type="match status" value="1"/>
</dbReference>
<evidence type="ECO:0000256" key="3">
    <source>
        <dbReference type="SAM" id="SignalP"/>
    </source>
</evidence>
<reference evidence="6" key="1">
    <citation type="submission" date="2021-10" db="EMBL/GenBank/DDBJ databases">
        <title>The diversity and Nitrogen Metabolism of Culturable Nitrate-Utilizing Bacteria Within the Oxygen Minimum Zone of the Changjiang (Yangtze River)Estuary.</title>
        <authorList>
            <person name="Zhang D."/>
            <person name="Zheng J."/>
            <person name="Liu S."/>
            <person name="He W."/>
        </authorList>
    </citation>
    <scope>NUCLEOTIDE SEQUENCE</scope>
    <source>
        <strain evidence="6">FXH-223</strain>
    </source>
</reference>
<keyword evidence="7" id="KW-1185">Reference proteome</keyword>
<comment type="caution">
    <text evidence="6">The sequence shown here is derived from an EMBL/GenBank/DDBJ whole genome shotgun (WGS) entry which is preliminary data.</text>
</comment>
<feature type="chain" id="PRO_5040290408" evidence="3">
    <location>
        <begin position="27"/>
        <end position="696"/>
    </location>
</feature>
<feature type="signal peptide" evidence="3">
    <location>
        <begin position="1"/>
        <end position="26"/>
    </location>
</feature>
<feature type="domain" description="VIT" evidence="5">
    <location>
        <begin position="26"/>
        <end position="154"/>
    </location>
</feature>
<keyword evidence="3" id="KW-0732">Signal</keyword>
<dbReference type="PANTHER" id="PTHR45737">
    <property type="entry name" value="VON WILLEBRAND FACTOR A DOMAIN-CONTAINING PROTEIN 5A"/>
    <property type="match status" value="1"/>
</dbReference>
<dbReference type="RefSeq" id="WP_228232629.1">
    <property type="nucleotide sequence ID" value="NZ_ARXL01000059.1"/>
</dbReference>
<dbReference type="InterPro" id="IPR002035">
    <property type="entry name" value="VWF_A"/>
</dbReference>
<dbReference type="InterPro" id="IPR036465">
    <property type="entry name" value="vWFA_dom_sf"/>
</dbReference>
<dbReference type="InterPro" id="IPR013694">
    <property type="entry name" value="VIT"/>
</dbReference>
<dbReference type="SMART" id="SM00609">
    <property type="entry name" value="VIT"/>
    <property type="match status" value="1"/>
</dbReference>
<proteinExistence type="predicted"/>
<accession>A0A9Q3YL23</accession>
<sequence>MTSLISPCRWLAGALMLALAASGARAAGLMTPSDGGLPPLSLNEQHVTVDVEDGYAITEVEQVFHNPHDRDLEAHYRFPVPEKGAVAEFTVWIDGKPVVGEVLEKQKARQVYEQEKAAGRDAGLTEQDGYKAFDVQVSPVRAGQDTRVRLVYLQPLDEDTGVGRYLYPLEEGGVDQRQLDFWTANERVEEHFTFTLNLRTGYPVAAVRVPDQPGAAVTQTSPTQWRVVLDNRAGGQPHGDDEGGADAERQGSPGGQPAFQLNRDIAVYWRYPPDLPGSVELVAYKAPGSDRGTFMMSLTPGDDLPPVTGGRDWVFVLDVSGSMAGKLATLADGVGKALGRLQPEDRFRIVLFNDGARELTSGFVAVTPEAVSDYVNRVATLQSSGGTNLYDGLKTGLKSLDADRPTGIALVTDGVANVGVTEQKRFLELLDRYDVRLFTFIMGNSANRPLLTALTDASNGFALSVSNSDDMVGRLMQATGKLTHRAMNDVTLDIDGVKTADLTPERIGTVYRGGRIVVLGHYWGDGPADVTLSAKVGGETRRYQTRFPFPAEGGANPELERLWAYATIQDLQRQRDNFGADADLEEGITDLALEYGLVTDYTSMVVLREEMFEKYGIDRRNADRRELEKLAKAQREAQAPASHRADQSQPMFQQPRPSMGGGGSGGALGLGSLLPFLILFVAGLLRARRASSVSRV</sequence>
<feature type="region of interest" description="Disordered" evidence="1">
    <location>
        <begin position="231"/>
        <end position="257"/>
    </location>
</feature>
<keyword evidence="2" id="KW-0472">Membrane</keyword>
<dbReference type="PROSITE" id="PS50234">
    <property type="entry name" value="VWFA"/>
    <property type="match status" value="1"/>
</dbReference>
<evidence type="ECO:0000256" key="1">
    <source>
        <dbReference type="SAM" id="MobiDB-lite"/>
    </source>
</evidence>
<feature type="compositionally biased region" description="Polar residues" evidence="1">
    <location>
        <begin position="647"/>
        <end position="656"/>
    </location>
</feature>
<dbReference type="Proteomes" id="UP001108027">
    <property type="component" value="Unassembled WGS sequence"/>
</dbReference>
<dbReference type="Pfam" id="PF13768">
    <property type="entry name" value="VWA_3"/>
    <property type="match status" value="1"/>
</dbReference>
<protein>
    <submittedName>
        <fullName evidence="6">VIT and VWA domain-containing protein</fullName>
    </submittedName>
</protein>
<evidence type="ECO:0000256" key="2">
    <source>
        <dbReference type="SAM" id="Phobius"/>
    </source>
</evidence>
<name>A0A9Q3YL23_9GAMM</name>
<gene>
    <name evidence="6" type="ORF">LL252_02175</name>
</gene>
<dbReference type="EMBL" id="JAJGNA010000002">
    <property type="protein sequence ID" value="MCC4307364.1"/>
    <property type="molecule type" value="Genomic_DNA"/>
</dbReference>
<feature type="transmembrane region" description="Helical" evidence="2">
    <location>
        <begin position="665"/>
        <end position="685"/>
    </location>
</feature>
<dbReference type="PROSITE" id="PS51468">
    <property type="entry name" value="VIT"/>
    <property type="match status" value="1"/>
</dbReference>
<feature type="region of interest" description="Disordered" evidence="1">
    <location>
        <begin position="631"/>
        <end position="664"/>
    </location>
</feature>
<dbReference type="SMART" id="SM00327">
    <property type="entry name" value="VWA"/>
    <property type="match status" value="1"/>
</dbReference>